<evidence type="ECO:0000313" key="1">
    <source>
        <dbReference type="EMBL" id="KAG5603167.1"/>
    </source>
</evidence>
<reference evidence="1 2" key="1">
    <citation type="submission" date="2020-09" db="EMBL/GenBank/DDBJ databases">
        <title>De no assembly of potato wild relative species, Solanum commersonii.</title>
        <authorList>
            <person name="Cho K."/>
        </authorList>
    </citation>
    <scope>NUCLEOTIDE SEQUENCE [LARGE SCALE GENOMIC DNA]</scope>
    <source>
        <strain evidence="1">LZ3.2</strain>
        <tissue evidence="1">Leaf</tissue>
    </source>
</reference>
<organism evidence="1 2">
    <name type="scientific">Solanum commersonii</name>
    <name type="common">Commerson's wild potato</name>
    <name type="synonym">Commerson's nightshade</name>
    <dbReference type="NCBI Taxonomy" id="4109"/>
    <lineage>
        <taxon>Eukaryota</taxon>
        <taxon>Viridiplantae</taxon>
        <taxon>Streptophyta</taxon>
        <taxon>Embryophyta</taxon>
        <taxon>Tracheophyta</taxon>
        <taxon>Spermatophyta</taxon>
        <taxon>Magnoliopsida</taxon>
        <taxon>eudicotyledons</taxon>
        <taxon>Gunneridae</taxon>
        <taxon>Pentapetalae</taxon>
        <taxon>asterids</taxon>
        <taxon>lamiids</taxon>
        <taxon>Solanales</taxon>
        <taxon>Solanaceae</taxon>
        <taxon>Solanoideae</taxon>
        <taxon>Solaneae</taxon>
        <taxon>Solanum</taxon>
    </lineage>
</organism>
<dbReference type="Proteomes" id="UP000824120">
    <property type="component" value="Chromosome 6"/>
</dbReference>
<evidence type="ECO:0000313" key="2">
    <source>
        <dbReference type="Proteomes" id="UP000824120"/>
    </source>
</evidence>
<sequence length="108" mass="12128">MPDIFPRNQSIQEPFTINVFGTDINLQQQSNILHLTITATKAHFTGPACHMMKEDYNSHQGHCFETTVPTSSIKKTLDPWLEKQHTREKSGIVGYLGLDGSTQPITTD</sequence>
<accession>A0A9J5YTN5</accession>
<comment type="caution">
    <text evidence="1">The sequence shown here is derived from an EMBL/GenBank/DDBJ whole genome shotgun (WGS) entry which is preliminary data.</text>
</comment>
<proteinExistence type="predicted"/>
<name>A0A9J5YTN5_SOLCO</name>
<dbReference type="EMBL" id="JACXVP010000006">
    <property type="protein sequence ID" value="KAG5603167.1"/>
    <property type="molecule type" value="Genomic_DNA"/>
</dbReference>
<dbReference type="AlphaFoldDB" id="A0A9J5YTN5"/>
<keyword evidence="2" id="KW-1185">Reference proteome</keyword>
<gene>
    <name evidence="1" type="ORF">H5410_034537</name>
</gene>
<protein>
    <submittedName>
        <fullName evidence="1">Uncharacterized protein</fullName>
    </submittedName>
</protein>